<dbReference type="Pfam" id="PF03108">
    <property type="entry name" value="DBD_Tnp_Mut"/>
    <property type="match status" value="1"/>
</dbReference>
<dbReference type="Proteomes" id="UP000289738">
    <property type="component" value="Chromosome A10"/>
</dbReference>
<comment type="caution">
    <text evidence="2">The sequence shown here is derived from an EMBL/GenBank/DDBJ whole genome shotgun (WGS) entry which is preliminary data.</text>
</comment>
<accession>A0A445B8L9</accession>
<organism evidence="2 3">
    <name type="scientific">Arachis hypogaea</name>
    <name type="common">Peanut</name>
    <dbReference type="NCBI Taxonomy" id="3818"/>
    <lineage>
        <taxon>Eukaryota</taxon>
        <taxon>Viridiplantae</taxon>
        <taxon>Streptophyta</taxon>
        <taxon>Embryophyta</taxon>
        <taxon>Tracheophyta</taxon>
        <taxon>Spermatophyta</taxon>
        <taxon>Magnoliopsida</taxon>
        <taxon>eudicotyledons</taxon>
        <taxon>Gunneridae</taxon>
        <taxon>Pentapetalae</taxon>
        <taxon>rosids</taxon>
        <taxon>fabids</taxon>
        <taxon>Fabales</taxon>
        <taxon>Fabaceae</taxon>
        <taxon>Papilionoideae</taxon>
        <taxon>50 kb inversion clade</taxon>
        <taxon>dalbergioids sensu lato</taxon>
        <taxon>Dalbergieae</taxon>
        <taxon>Pterocarpus clade</taxon>
        <taxon>Arachis</taxon>
    </lineage>
</organism>
<reference evidence="2 3" key="1">
    <citation type="submission" date="2019-01" db="EMBL/GenBank/DDBJ databases">
        <title>Sequencing of cultivated peanut Arachis hypogaea provides insights into genome evolution and oil improvement.</title>
        <authorList>
            <person name="Chen X."/>
        </authorList>
    </citation>
    <scope>NUCLEOTIDE SEQUENCE [LARGE SCALE GENOMIC DNA]</scope>
    <source>
        <strain evidence="3">cv. Fuhuasheng</strain>
        <tissue evidence="2">Leaves</tissue>
    </source>
</reference>
<evidence type="ECO:0000313" key="2">
    <source>
        <dbReference type="EMBL" id="RYR35004.1"/>
    </source>
</evidence>
<gene>
    <name evidence="2" type="ORF">Ahy_A10g050089</name>
</gene>
<evidence type="ECO:0000313" key="3">
    <source>
        <dbReference type="Proteomes" id="UP000289738"/>
    </source>
</evidence>
<dbReference type="InterPro" id="IPR004332">
    <property type="entry name" value="Transposase_MuDR"/>
</dbReference>
<sequence length="278" mass="31992">MEGIANVIMYRNGEIIRNTHKGVRFVCQNPFSFVVPCTMTFIELQNGLCQSMENSILKRVSSILYQNPVIVFGSLIQFDIVPITDEKSMQNMFQIHRQTQMRQPQIELYVEFEDVEADEIENDLNIEDDRAAIYEGMNSDNEEDFEATYEAGDEDEDGDVGVEAEVENVVVHSAVSQPMNIPPFMRNLDLDAMNALEFPKYANIGMEYSSRKSVVTAIRSYTISRGVDYNVYESKPLTFYAKCKLYGRGCDWLIRASLIRKKGCWEIRRYNGRHTCTM</sequence>
<dbReference type="EMBL" id="SDMP01000010">
    <property type="protein sequence ID" value="RYR35004.1"/>
    <property type="molecule type" value="Genomic_DNA"/>
</dbReference>
<dbReference type="AlphaFoldDB" id="A0A445B8L9"/>
<protein>
    <recommendedName>
        <fullName evidence="1">Transposase MuDR plant domain-containing protein</fullName>
    </recommendedName>
</protein>
<feature type="domain" description="Transposase MuDR plant" evidence="1">
    <location>
        <begin position="204"/>
        <end position="266"/>
    </location>
</feature>
<keyword evidence="3" id="KW-1185">Reference proteome</keyword>
<proteinExistence type="predicted"/>
<evidence type="ECO:0000259" key="1">
    <source>
        <dbReference type="Pfam" id="PF03108"/>
    </source>
</evidence>
<name>A0A445B8L9_ARAHY</name>